<dbReference type="GO" id="GO:0051087">
    <property type="term" value="F:protein-folding chaperone binding"/>
    <property type="evidence" value="ECO:0007669"/>
    <property type="project" value="InterPro"/>
</dbReference>
<evidence type="ECO:0000313" key="6">
    <source>
        <dbReference type="EMBL" id="TPI02405.1"/>
    </source>
</evidence>
<dbReference type="Gene3D" id="3.90.20.20">
    <property type="match status" value="1"/>
</dbReference>
<comment type="function">
    <text evidence="3">Participates actively in the response to hyperosmotic and heat shock by preventing the aggregation of stress-denatured proteins, in association with DnaK and GrpE. It is the nucleotide exchange factor for DnaK and may function as a thermosensor. Unfolded proteins bind initially to DnaJ; upon interaction with the DnaJ-bound protein, DnaK hydrolyzes its bound ATP, resulting in the formation of a stable complex. GrpE releases ADP from DnaK; ATP binding to DnaK triggers the release of the substrate protein, thus completing the reaction cycle. Several rounds of ATP-dependent interactions between DnaJ, DnaK and GrpE are required for fully efficient folding.</text>
</comment>
<dbReference type="HAMAP" id="MF_01151">
    <property type="entry name" value="GrpE"/>
    <property type="match status" value="1"/>
</dbReference>
<feature type="coiled-coil region" evidence="5">
    <location>
        <begin position="106"/>
        <end position="158"/>
    </location>
</feature>
<comment type="similarity">
    <text evidence="1 3 4">Belongs to the GrpE family.</text>
</comment>
<evidence type="ECO:0000256" key="3">
    <source>
        <dbReference type="HAMAP-Rule" id="MF_01151"/>
    </source>
</evidence>
<dbReference type="Proteomes" id="UP000317904">
    <property type="component" value="Unassembled WGS sequence"/>
</dbReference>
<keyword evidence="3" id="KW-0346">Stress response</keyword>
<dbReference type="SUPFAM" id="SSF51064">
    <property type="entry name" value="Head domain of nucleotide exchange factor GrpE"/>
    <property type="match status" value="1"/>
</dbReference>
<proteinExistence type="inferred from homology"/>
<dbReference type="GO" id="GO:0005737">
    <property type="term" value="C:cytoplasm"/>
    <property type="evidence" value="ECO:0007669"/>
    <property type="project" value="UniProtKB-SubCell"/>
</dbReference>
<protein>
    <recommendedName>
        <fullName evidence="3">Protein GrpE</fullName>
    </recommendedName>
    <alternativeName>
        <fullName evidence="3">HSP-70 cofactor</fullName>
    </alternativeName>
</protein>
<dbReference type="SUPFAM" id="SSF58014">
    <property type="entry name" value="Coiled-coil domain of nucleotide exchange factor GrpE"/>
    <property type="match status" value="1"/>
</dbReference>
<dbReference type="PANTHER" id="PTHR21237:SF23">
    <property type="entry name" value="GRPE PROTEIN HOMOLOG, MITOCHONDRIAL"/>
    <property type="match status" value="1"/>
</dbReference>
<dbReference type="Gene3D" id="2.30.22.10">
    <property type="entry name" value="Head domain of nucleotide exchange factor GrpE"/>
    <property type="match status" value="1"/>
</dbReference>
<gene>
    <name evidence="3" type="primary">grpE</name>
    <name evidence="6" type="ORF">FJM01_00985</name>
</gene>
<sequence length="279" mass="32743">MKTKEKEMNKFNKFDYLELEIKETNKLDKKEPKKSYELSGNLGYDLVNELVEEALEKGKIVHKKDEEFIEFHKENQKLSIKVIKHKKPSSHVLKLIEKNLEFAQTISESTETLDKLVEEINRLKKENIQNQEEFKKQILEMQKKAQNIVNENNQKRDEHYANELSKAKQYALQKFLEELLIPLNNFELAINAANKIDNDIVRNYARGFDMLAKQIDNVLEDAGLRKIIPKIGDVFDANEQQIHNLIENEEFKNKIIEIKNIGYKLHDRVIKPALVDVGK</sequence>
<dbReference type="GO" id="GO:0042803">
    <property type="term" value="F:protein homodimerization activity"/>
    <property type="evidence" value="ECO:0007669"/>
    <property type="project" value="InterPro"/>
</dbReference>
<evidence type="ECO:0000256" key="4">
    <source>
        <dbReference type="RuleBase" id="RU004478"/>
    </source>
</evidence>
<dbReference type="AlphaFoldDB" id="A0A502MJ63"/>
<dbReference type="InterPro" id="IPR009012">
    <property type="entry name" value="GrpE_head"/>
</dbReference>
<reference evidence="6 7" key="1">
    <citation type="submission" date="2019-06" db="EMBL/GenBank/DDBJ databases">
        <title>A comparative genomics study of ostrich specific Mycoplasmas.</title>
        <authorList>
            <person name="Botes A."/>
            <person name="Nel T."/>
        </authorList>
    </citation>
    <scope>NUCLEOTIDE SEQUENCE [LARGE SCALE GENOMIC DNA]</scope>
    <source>
        <strain evidence="6 7">Ms01</strain>
    </source>
</reference>
<comment type="subcellular location">
    <subcellularLocation>
        <location evidence="3">Cytoplasm</location>
    </subcellularLocation>
</comment>
<dbReference type="InterPro" id="IPR013805">
    <property type="entry name" value="GrpE_CC"/>
</dbReference>
<evidence type="ECO:0000256" key="2">
    <source>
        <dbReference type="ARBA" id="ARBA00023186"/>
    </source>
</evidence>
<evidence type="ECO:0000256" key="5">
    <source>
        <dbReference type="SAM" id="Coils"/>
    </source>
</evidence>
<dbReference type="EMBL" id="VFSY01000020">
    <property type="protein sequence ID" value="TPI02405.1"/>
    <property type="molecule type" value="Genomic_DNA"/>
</dbReference>
<comment type="caution">
    <text evidence="6">The sequence shown here is derived from an EMBL/GenBank/DDBJ whole genome shotgun (WGS) entry which is preliminary data.</text>
</comment>
<name>A0A502MJ63_9MOLU</name>
<dbReference type="Pfam" id="PF01025">
    <property type="entry name" value="GrpE"/>
    <property type="match status" value="1"/>
</dbReference>
<keyword evidence="2 3" id="KW-0143">Chaperone</keyword>
<organism evidence="6 7">
    <name type="scientific">Mycoplasma struthionis</name>
    <dbReference type="NCBI Taxonomy" id="538220"/>
    <lineage>
        <taxon>Bacteria</taxon>
        <taxon>Bacillati</taxon>
        <taxon>Mycoplasmatota</taxon>
        <taxon>Mollicutes</taxon>
        <taxon>Mycoplasmataceae</taxon>
        <taxon>Mycoplasma</taxon>
    </lineage>
</organism>
<keyword evidence="5" id="KW-0175">Coiled coil</keyword>
<evidence type="ECO:0000256" key="1">
    <source>
        <dbReference type="ARBA" id="ARBA00009054"/>
    </source>
</evidence>
<dbReference type="GO" id="GO:0006457">
    <property type="term" value="P:protein folding"/>
    <property type="evidence" value="ECO:0007669"/>
    <property type="project" value="InterPro"/>
</dbReference>
<dbReference type="GO" id="GO:0000774">
    <property type="term" value="F:adenyl-nucleotide exchange factor activity"/>
    <property type="evidence" value="ECO:0007669"/>
    <property type="project" value="InterPro"/>
</dbReference>
<dbReference type="PANTHER" id="PTHR21237">
    <property type="entry name" value="GRPE PROTEIN"/>
    <property type="match status" value="1"/>
</dbReference>
<dbReference type="GO" id="GO:0051082">
    <property type="term" value="F:unfolded protein binding"/>
    <property type="evidence" value="ECO:0007669"/>
    <property type="project" value="TreeGrafter"/>
</dbReference>
<comment type="subunit">
    <text evidence="3">Homodimer.</text>
</comment>
<evidence type="ECO:0000313" key="7">
    <source>
        <dbReference type="Proteomes" id="UP000317904"/>
    </source>
</evidence>
<dbReference type="PRINTS" id="PR00773">
    <property type="entry name" value="GRPEPROTEIN"/>
</dbReference>
<keyword evidence="3" id="KW-0963">Cytoplasm</keyword>
<accession>A0A502MJ63</accession>
<dbReference type="InterPro" id="IPR000740">
    <property type="entry name" value="GrpE"/>
</dbReference>